<evidence type="ECO:0000256" key="1">
    <source>
        <dbReference type="ARBA" id="ARBA00022679"/>
    </source>
</evidence>
<evidence type="ECO:0000313" key="5">
    <source>
        <dbReference type="Proteomes" id="UP001306950"/>
    </source>
</evidence>
<dbReference type="SUPFAM" id="SSF53613">
    <property type="entry name" value="Ribokinase-like"/>
    <property type="match status" value="1"/>
</dbReference>
<keyword evidence="2 4" id="KW-0418">Kinase</keyword>
<dbReference type="InterPro" id="IPR029056">
    <property type="entry name" value="Ribokinase-like"/>
</dbReference>
<evidence type="ECO:0000313" key="4">
    <source>
        <dbReference type="EMBL" id="MEF2966253.1"/>
    </source>
</evidence>
<dbReference type="RefSeq" id="WP_331846480.1">
    <property type="nucleotide sequence ID" value="NZ_JAZHPZ010000004.1"/>
</dbReference>
<dbReference type="Gene3D" id="3.40.1190.20">
    <property type="match status" value="1"/>
</dbReference>
<evidence type="ECO:0000256" key="2">
    <source>
        <dbReference type="ARBA" id="ARBA00022777"/>
    </source>
</evidence>
<keyword evidence="1" id="KW-0808">Transferase</keyword>
<dbReference type="PANTHER" id="PTHR10584">
    <property type="entry name" value="SUGAR KINASE"/>
    <property type="match status" value="1"/>
</dbReference>
<dbReference type="Proteomes" id="UP001306950">
    <property type="component" value="Unassembled WGS sequence"/>
</dbReference>
<dbReference type="Pfam" id="PF00294">
    <property type="entry name" value="PfkB"/>
    <property type="match status" value="1"/>
</dbReference>
<evidence type="ECO:0000259" key="3">
    <source>
        <dbReference type="Pfam" id="PF00294"/>
    </source>
</evidence>
<feature type="domain" description="Carbohydrate kinase PfkB" evidence="3">
    <location>
        <begin position="2"/>
        <end position="280"/>
    </location>
</feature>
<dbReference type="PANTHER" id="PTHR10584:SF166">
    <property type="entry name" value="RIBOKINASE"/>
    <property type="match status" value="1"/>
</dbReference>
<protein>
    <submittedName>
        <fullName evidence="4">Carbohydrate kinase family protein</fullName>
    </submittedName>
</protein>
<dbReference type="InterPro" id="IPR011611">
    <property type="entry name" value="PfkB_dom"/>
</dbReference>
<name>A0ABU7VS97_9BACL</name>
<reference evidence="4 5" key="1">
    <citation type="submission" date="2024-02" db="EMBL/GenBank/DDBJ databases">
        <title>A nitrogen-fixing paenibacillus bacterium.</title>
        <authorList>
            <person name="Zhang W.L."/>
            <person name="Chen S.F."/>
        </authorList>
    </citation>
    <scope>NUCLEOTIDE SEQUENCE [LARGE SCALE GENOMIC DNA]</scope>
    <source>
        <strain evidence="4 5">M1</strain>
    </source>
</reference>
<dbReference type="GO" id="GO:0016301">
    <property type="term" value="F:kinase activity"/>
    <property type="evidence" value="ECO:0007669"/>
    <property type="project" value="UniProtKB-KW"/>
</dbReference>
<proteinExistence type="predicted"/>
<comment type="caution">
    <text evidence="4">The sequence shown here is derived from an EMBL/GenBank/DDBJ whole genome shotgun (WGS) entry which is preliminary data.</text>
</comment>
<accession>A0ABU7VS97</accession>
<keyword evidence="5" id="KW-1185">Reference proteome</keyword>
<dbReference type="EMBL" id="JAZHPZ010000004">
    <property type="protein sequence ID" value="MEF2966253.1"/>
    <property type="molecule type" value="Genomic_DNA"/>
</dbReference>
<gene>
    <name evidence="4" type="ORF">V3851_10460</name>
</gene>
<sequence length="310" mass="34517">MLNVLVLGGTTYDSIISLPKLPEPVPQTIHAAPFHETVGSTGAGKALNLCKLNVPCILHSIIGNDSYGHKIKESLQDAGVDFRYDIDPQGTERHVNLMDREGNRISIFVTQSSANPPLDLNRLEALIRDCDIVVINIIGYTKALIGLCRKYNKPVWTDLHDYDGMNGFYVDYIEAADYIFMSSDKLPDYRKVMEALLRKGKKLVVCTHGKKGATCLSQDGGWIETGIIEQYEFIDANGAGDSFFSGFLYGYLNSKPIVECLNLGTVCAGLSITSKELAYPELSEELLRREYDKYYGGNNRVNKGRRRSNE</sequence>
<organism evidence="4 5">
    <name type="scientific">Paenibacillus haidiansis</name>
    <dbReference type="NCBI Taxonomy" id="1574488"/>
    <lineage>
        <taxon>Bacteria</taxon>
        <taxon>Bacillati</taxon>
        <taxon>Bacillota</taxon>
        <taxon>Bacilli</taxon>
        <taxon>Bacillales</taxon>
        <taxon>Paenibacillaceae</taxon>
        <taxon>Paenibacillus</taxon>
    </lineage>
</organism>